<feature type="repeat" description="Solcar" evidence="8">
    <location>
        <begin position="105"/>
        <end position="188"/>
    </location>
</feature>
<dbReference type="Gene3D" id="1.50.40.10">
    <property type="entry name" value="Mitochondrial carrier domain"/>
    <property type="match status" value="1"/>
</dbReference>
<keyword evidence="6" id="KW-1133">Transmembrane helix</keyword>
<feature type="repeat" description="Solcar" evidence="8">
    <location>
        <begin position="4"/>
        <end position="93"/>
    </location>
</feature>
<gene>
    <name evidence="10" type="ORF">EVOR1521_LOCUS25302</name>
</gene>
<dbReference type="InterPro" id="IPR018108">
    <property type="entry name" value="MCP_transmembrane"/>
</dbReference>
<reference evidence="10" key="1">
    <citation type="submission" date="2023-08" db="EMBL/GenBank/DDBJ databases">
        <authorList>
            <person name="Chen Y."/>
            <person name="Shah S."/>
            <person name="Dougan E. K."/>
            <person name="Thang M."/>
            <person name="Chan C."/>
        </authorList>
    </citation>
    <scope>NUCLEOTIDE SEQUENCE</scope>
</reference>
<evidence type="ECO:0000313" key="10">
    <source>
        <dbReference type="EMBL" id="CAJ1402400.1"/>
    </source>
</evidence>
<dbReference type="InterPro" id="IPR050391">
    <property type="entry name" value="Mito_Metabolite_Transporter"/>
</dbReference>
<comment type="similarity">
    <text evidence="2 9">Belongs to the mitochondrial carrier (TC 2.A.29) family.</text>
</comment>
<protein>
    <submittedName>
        <fullName evidence="10">Uncharacterized protein</fullName>
    </submittedName>
</protein>
<comment type="subcellular location">
    <subcellularLocation>
        <location evidence="1">Membrane</location>
        <topology evidence="1">Multi-pass membrane protein</topology>
    </subcellularLocation>
</comment>
<dbReference type="InterPro" id="IPR002067">
    <property type="entry name" value="MCP"/>
</dbReference>
<evidence type="ECO:0000256" key="5">
    <source>
        <dbReference type="ARBA" id="ARBA00022737"/>
    </source>
</evidence>
<keyword evidence="7 8" id="KW-0472">Membrane</keyword>
<dbReference type="PANTHER" id="PTHR45618">
    <property type="entry name" value="MITOCHONDRIAL DICARBOXYLATE CARRIER-RELATED"/>
    <property type="match status" value="1"/>
</dbReference>
<evidence type="ECO:0000313" key="11">
    <source>
        <dbReference type="Proteomes" id="UP001178507"/>
    </source>
</evidence>
<feature type="repeat" description="Solcar" evidence="8">
    <location>
        <begin position="195"/>
        <end position="292"/>
    </location>
</feature>
<evidence type="ECO:0000256" key="3">
    <source>
        <dbReference type="ARBA" id="ARBA00022448"/>
    </source>
</evidence>
<keyword evidence="11" id="KW-1185">Reference proteome</keyword>
<evidence type="ECO:0000256" key="7">
    <source>
        <dbReference type="ARBA" id="ARBA00023136"/>
    </source>
</evidence>
<evidence type="ECO:0000256" key="6">
    <source>
        <dbReference type="ARBA" id="ARBA00022989"/>
    </source>
</evidence>
<evidence type="ECO:0000256" key="8">
    <source>
        <dbReference type="PROSITE-ProRule" id="PRU00282"/>
    </source>
</evidence>
<name>A0AA36JA22_9DINO</name>
<dbReference type="Proteomes" id="UP001178507">
    <property type="component" value="Unassembled WGS sequence"/>
</dbReference>
<sequence>MEPGSAAVRLVASAIGAGIAEATTLPTDVAKVRLQIQSSSVGELRYHGMVDCIVKVAKVEGIRALWKGIVPALVRQVSYHSFTFVLYEPIKEMVSVLLAMEPGNTSYLQRLLAAGLSAAIAIALFNPTEVVKTQMQSSSGTVTIQEVARKVWNKDGVKGFWAGLRPNVVRTFLVNGAEIGTYDESKLALLETVGDGLVAHISASFVAGLASACISTPADVVKTRFMNAAGSDQNPVPEDGKMEAYRGILHTCYRILRDEGFLALYKGFALIVCRKLIWCSVFFVIYERLLRAIVQAVDLADA</sequence>
<accession>A0AA36JA22</accession>
<dbReference type="GO" id="GO:0055085">
    <property type="term" value="P:transmembrane transport"/>
    <property type="evidence" value="ECO:0007669"/>
    <property type="project" value="InterPro"/>
</dbReference>
<evidence type="ECO:0000256" key="1">
    <source>
        <dbReference type="ARBA" id="ARBA00004141"/>
    </source>
</evidence>
<comment type="caution">
    <text evidence="10">The sequence shown here is derived from an EMBL/GenBank/DDBJ whole genome shotgun (WGS) entry which is preliminary data.</text>
</comment>
<dbReference type="InterPro" id="IPR023395">
    <property type="entry name" value="MCP_dom_sf"/>
</dbReference>
<dbReference type="SUPFAM" id="SSF103506">
    <property type="entry name" value="Mitochondrial carrier"/>
    <property type="match status" value="1"/>
</dbReference>
<keyword evidence="4 8" id="KW-0812">Transmembrane</keyword>
<proteinExistence type="inferred from homology"/>
<dbReference type="Pfam" id="PF00153">
    <property type="entry name" value="Mito_carr"/>
    <property type="match status" value="3"/>
</dbReference>
<keyword evidence="3 9" id="KW-0813">Transport</keyword>
<keyword evidence="5" id="KW-0677">Repeat</keyword>
<dbReference type="PRINTS" id="PR00784">
    <property type="entry name" value="MTUNCOUPLING"/>
</dbReference>
<dbReference type="GO" id="GO:0016020">
    <property type="term" value="C:membrane"/>
    <property type="evidence" value="ECO:0007669"/>
    <property type="project" value="UniProtKB-SubCell"/>
</dbReference>
<evidence type="ECO:0000256" key="9">
    <source>
        <dbReference type="RuleBase" id="RU000488"/>
    </source>
</evidence>
<organism evidence="10 11">
    <name type="scientific">Effrenium voratum</name>
    <dbReference type="NCBI Taxonomy" id="2562239"/>
    <lineage>
        <taxon>Eukaryota</taxon>
        <taxon>Sar</taxon>
        <taxon>Alveolata</taxon>
        <taxon>Dinophyceae</taxon>
        <taxon>Suessiales</taxon>
        <taxon>Symbiodiniaceae</taxon>
        <taxon>Effrenium</taxon>
    </lineage>
</organism>
<dbReference type="PROSITE" id="PS50920">
    <property type="entry name" value="SOLCAR"/>
    <property type="match status" value="3"/>
</dbReference>
<dbReference type="EMBL" id="CAUJNA010003450">
    <property type="protein sequence ID" value="CAJ1402400.1"/>
    <property type="molecule type" value="Genomic_DNA"/>
</dbReference>
<dbReference type="AlphaFoldDB" id="A0AA36JA22"/>
<evidence type="ECO:0000256" key="4">
    <source>
        <dbReference type="ARBA" id="ARBA00022692"/>
    </source>
</evidence>
<evidence type="ECO:0000256" key="2">
    <source>
        <dbReference type="ARBA" id="ARBA00006375"/>
    </source>
</evidence>